<dbReference type="InterPro" id="IPR001249">
    <property type="entry name" value="AcCoA_biotinCC"/>
</dbReference>
<dbReference type="UniPathway" id="UPA00094"/>
<dbReference type="EMBL" id="DTIN01000009">
    <property type="protein sequence ID" value="HFX12789.1"/>
    <property type="molecule type" value="Genomic_DNA"/>
</dbReference>
<evidence type="ECO:0000256" key="4">
    <source>
        <dbReference type="ARBA" id="ARBA00022516"/>
    </source>
</evidence>
<evidence type="ECO:0000256" key="7">
    <source>
        <dbReference type="ARBA" id="ARBA00023160"/>
    </source>
</evidence>
<accession>A0A7C3MIZ3</accession>
<dbReference type="GO" id="GO:0003989">
    <property type="term" value="F:acetyl-CoA carboxylase activity"/>
    <property type="evidence" value="ECO:0007669"/>
    <property type="project" value="InterPro"/>
</dbReference>
<organism evidence="11">
    <name type="scientific">Dictyoglomus thermophilum</name>
    <dbReference type="NCBI Taxonomy" id="14"/>
    <lineage>
        <taxon>Bacteria</taxon>
        <taxon>Pseudomonadati</taxon>
        <taxon>Dictyoglomota</taxon>
        <taxon>Dictyoglomia</taxon>
        <taxon>Dictyoglomales</taxon>
        <taxon>Dictyoglomaceae</taxon>
        <taxon>Dictyoglomus</taxon>
    </lineage>
</organism>
<dbReference type="Pfam" id="PF00364">
    <property type="entry name" value="Biotin_lipoyl"/>
    <property type="match status" value="1"/>
</dbReference>
<dbReference type="CDD" id="cd06850">
    <property type="entry name" value="biotinyl_domain"/>
    <property type="match status" value="1"/>
</dbReference>
<dbReference type="GO" id="GO:0006633">
    <property type="term" value="P:fatty acid biosynthetic process"/>
    <property type="evidence" value="ECO:0007669"/>
    <property type="project" value="UniProtKB-UniPathway"/>
</dbReference>
<evidence type="ECO:0000256" key="3">
    <source>
        <dbReference type="ARBA" id="ARBA00017562"/>
    </source>
</evidence>
<gene>
    <name evidence="11" type="primary">accB</name>
    <name evidence="11" type="ORF">ENW00_01300</name>
</gene>
<evidence type="ECO:0000259" key="10">
    <source>
        <dbReference type="PROSITE" id="PS50968"/>
    </source>
</evidence>
<keyword evidence="5 9" id="KW-0276">Fatty acid metabolism</keyword>
<dbReference type="PANTHER" id="PTHR45266:SF3">
    <property type="entry name" value="OXALOACETATE DECARBOXYLASE ALPHA CHAIN"/>
    <property type="match status" value="1"/>
</dbReference>
<evidence type="ECO:0000256" key="6">
    <source>
        <dbReference type="ARBA" id="ARBA00023098"/>
    </source>
</evidence>
<dbReference type="FunFam" id="2.40.50.100:FF:000003">
    <property type="entry name" value="Acetyl-CoA carboxylase biotin carboxyl carrier protein"/>
    <property type="match status" value="1"/>
</dbReference>
<evidence type="ECO:0000256" key="9">
    <source>
        <dbReference type="RuleBase" id="RU364072"/>
    </source>
</evidence>
<keyword evidence="4 9" id="KW-0444">Lipid biosynthesis</keyword>
<keyword evidence="8 9" id="KW-0092">Biotin</keyword>
<comment type="pathway">
    <text evidence="2 9">Lipid metabolism; fatty acid biosynthesis.</text>
</comment>
<evidence type="ECO:0000256" key="5">
    <source>
        <dbReference type="ARBA" id="ARBA00022832"/>
    </source>
</evidence>
<evidence type="ECO:0000256" key="8">
    <source>
        <dbReference type="ARBA" id="ARBA00023267"/>
    </source>
</evidence>
<dbReference type="PROSITE" id="PS00188">
    <property type="entry name" value="BIOTIN"/>
    <property type="match status" value="1"/>
</dbReference>
<evidence type="ECO:0000256" key="1">
    <source>
        <dbReference type="ARBA" id="ARBA00003761"/>
    </source>
</evidence>
<sequence length="147" mass="16390">MKEWSLEELKELICLFNKSNLSELIIENGENKLILRRGDHVVSISSPQVESQVEKLQAIKEVAEEGVYITAPLVGVFYRSPAPGAPPFVEEGDLVEPGQTVCIIEAMKLMNEIKSHVRGRVKKILVENGQAVEFGQKLFLIDTESNV</sequence>
<evidence type="ECO:0000256" key="2">
    <source>
        <dbReference type="ARBA" id="ARBA00005194"/>
    </source>
</evidence>
<dbReference type="Gene3D" id="2.40.50.100">
    <property type="match status" value="1"/>
</dbReference>
<evidence type="ECO:0000313" key="11">
    <source>
        <dbReference type="EMBL" id="HFX12789.1"/>
    </source>
</evidence>
<keyword evidence="6 9" id="KW-0443">Lipid metabolism</keyword>
<dbReference type="GO" id="GO:0009317">
    <property type="term" value="C:acetyl-CoA carboxylase complex"/>
    <property type="evidence" value="ECO:0007669"/>
    <property type="project" value="InterPro"/>
</dbReference>
<comment type="function">
    <text evidence="1 9">This protein is a component of the acetyl coenzyme A carboxylase complex; first, biotin carboxylase catalyzes the carboxylation of the carrier protein and then the transcarboxylase transfers the carboxyl group to form malonyl-CoA.</text>
</comment>
<reference evidence="11" key="1">
    <citation type="journal article" date="2020" name="mSystems">
        <title>Genome- and Community-Level Interaction Insights into Carbon Utilization and Element Cycling Functions of Hydrothermarchaeota in Hydrothermal Sediment.</title>
        <authorList>
            <person name="Zhou Z."/>
            <person name="Liu Y."/>
            <person name="Xu W."/>
            <person name="Pan J."/>
            <person name="Luo Z.H."/>
            <person name="Li M."/>
        </authorList>
    </citation>
    <scope>NUCLEOTIDE SEQUENCE [LARGE SCALE GENOMIC DNA]</scope>
    <source>
        <strain evidence="11">SpSt-81</strain>
    </source>
</reference>
<dbReference type="SUPFAM" id="SSF51230">
    <property type="entry name" value="Single hybrid motif"/>
    <property type="match status" value="1"/>
</dbReference>
<dbReference type="PANTHER" id="PTHR45266">
    <property type="entry name" value="OXALOACETATE DECARBOXYLASE ALPHA CHAIN"/>
    <property type="match status" value="1"/>
</dbReference>
<dbReference type="InterPro" id="IPR000089">
    <property type="entry name" value="Biotin_lipoyl"/>
</dbReference>
<dbReference type="InterPro" id="IPR001882">
    <property type="entry name" value="Biotin_BS"/>
</dbReference>
<dbReference type="PRINTS" id="PR01071">
    <property type="entry name" value="ACOABIOTINCC"/>
</dbReference>
<name>A0A7C3MIZ3_DICTH</name>
<dbReference type="NCBIfam" id="TIGR00531">
    <property type="entry name" value="BCCP"/>
    <property type="match status" value="1"/>
</dbReference>
<dbReference type="AlphaFoldDB" id="A0A7C3MIZ3"/>
<proteinExistence type="predicted"/>
<feature type="domain" description="Lipoyl-binding" evidence="10">
    <location>
        <begin position="66"/>
        <end position="142"/>
    </location>
</feature>
<dbReference type="PROSITE" id="PS50968">
    <property type="entry name" value="BIOTINYL_LIPOYL"/>
    <property type="match status" value="1"/>
</dbReference>
<comment type="caution">
    <text evidence="11">The sequence shown here is derived from an EMBL/GenBank/DDBJ whole genome shotgun (WGS) entry which is preliminary data.</text>
</comment>
<dbReference type="InterPro" id="IPR011053">
    <property type="entry name" value="Single_hybrid_motif"/>
</dbReference>
<keyword evidence="7 9" id="KW-0275">Fatty acid biosynthesis</keyword>
<protein>
    <recommendedName>
        <fullName evidence="3 9">Biotin carboxyl carrier protein of acetyl-CoA carboxylase</fullName>
    </recommendedName>
</protein>
<dbReference type="InterPro" id="IPR050709">
    <property type="entry name" value="Biotin_Carboxyl_Carrier/Decarb"/>
</dbReference>